<dbReference type="SUPFAM" id="SSF52540">
    <property type="entry name" value="P-loop containing nucleoside triphosphate hydrolases"/>
    <property type="match status" value="1"/>
</dbReference>
<dbReference type="Gene3D" id="3.40.50.300">
    <property type="entry name" value="P-loop containing nucleotide triphosphate hydrolases"/>
    <property type="match status" value="1"/>
</dbReference>
<dbReference type="RefSeq" id="WP_344572521.1">
    <property type="nucleotide sequence ID" value="NZ_BAAATV010000020.1"/>
</dbReference>
<dbReference type="EMBL" id="BOMN01000116">
    <property type="protein sequence ID" value="GIE25134.1"/>
    <property type="molecule type" value="Genomic_DNA"/>
</dbReference>
<comment type="caution">
    <text evidence="3">The sequence shown here is derived from an EMBL/GenBank/DDBJ whole genome shotgun (WGS) entry which is preliminary data.</text>
</comment>
<protein>
    <recommendedName>
        <fullName evidence="2">UvrD-like helicase C-terminal domain-containing protein</fullName>
    </recommendedName>
</protein>
<keyword evidence="4" id="KW-1185">Reference proteome</keyword>
<dbReference type="CDD" id="cd18809">
    <property type="entry name" value="SF1_C_RecD"/>
    <property type="match status" value="1"/>
</dbReference>
<reference evidence="3 4" key="1">
    <citation type="submission" date="2021-01" db="EMBL/GenBank/DDBJ databases">
        <title>Whole genome shotgun sequence of Actinoplanes humidus NBRC 14915.</title>
        <authorList>
            <person name="Komaki H."/>
            <person name="Tamura T."/>
        </authorList>
    </citation>
    <scope>NUCLEOTIDE SEQUENCE [LARGE SCALE GENOMIC DNA]</scope>
    <source>
        <strain evidence="3 4">NBRC 14915</strain>
    </source>
</reference>
<name>A0ABQ4A327_9ACTN</name>
<feature type="domain" description="UvrD-like helicase C-terminal" evidence="2">
    <location>
        <begin position="162"/>
        <end position="209"/>
    </location>
</feature>
<feature type="region of interest" description="Disordered" evidence="1">
    <location>
        <begin position="1"/>
        <end position="31"/>
    </location>
</feature>
<dbReference type="Pfam" id="PF13538">
    <property type="entry name" value="UvrD_C_2"/>
    <property type="match status" value="1"/>
</dbReference>
<sequence>MGRRLALRRRHRPTRNRHTRRRRRHRGSAAALQRTGRVHRVTRRLPKTDILTALQTVAEAAAHGDAEAALRGLDVHRLLCAHRRGPYGVAHWNTEIESWLPANQLTGLGHPLLITANDYDAGLYNGDTGVIINTPDGLRAAFTRGGETILIHPSRLSEAQPLYAMTVHRSQGSQFNRVSILLPPATSPLLTRELFYTAATRATTSLRIVGSEDAVRAAVTRPIARASGLRDSLAIPT</sequence>
<dbReference type="Proteomes" id="UP000603200">
    <property type="component" value="Unassembled WGS sequence"/>
</dbReference>
<dbReference type="InterPro" id="IPR027417">
    <property type="entry name" value="P-loop_NTPase"/>
</dbReference>
<gene>
    <name evidence="3" type="ORF">Ahu01nite_082360</name>
</gene>
<organism evidence="3 4">
    <name type="scientific">Winogradskya humida</name>
    <dbReference type="NCBI Taxonomy" id="113566"/>
    <lineage>
        <taxon>Bacteria</taxon>
        <taxon>Bacillati</taxon>
        <taxon>Actinomycetota</taxon>
        <taxon>Actinomycetes</taxon>
        <taxon>Micromonosporales</taxon>
        <taxon>Micromonosporaceae</taxon>
        <taxon>Winogradskya</taxon>
    </lineage>
</organism>
<feature type="compositionally biased region" description="Basic residues" evidence="1">
    <location>
        <begin position="1"/>
        <end position="27"/>
    </location>
</feature>
<evidence type="ECO:0000256" key="1">
    <source>
        <dbReference type="SAM" id="MobiDB-lite"/>
    </source>
</evidence>
<evidence type="ECO:0000313" key="4">
    <source>
        <dbReference type="Proteomes" id="UP000603200"/>
    </source>
</evidence>
<evidence type="ECO:0000313" key="3">
    <source>
        <dbReference type="EMBL" id="GIE25134.1"/>
    </source>
</evidence>
<evidence type="ECO:0000259" key="2">
    <source>
        <dbReference type="Pfam" id="PF13538"/>
    </source>
</evidence>
<accession>A0ABQ4A327</accession>
<proteinExistence type="predicted"/>
<dbReference type="InterPro" id="IPR027785">
    <property type="entry name" value="UvrD-like_helicase_C"/>
</dbReference>